<protein>
    <submittedName>
        <fullName evidence="1">DNA-binding protein</fullName>
    </submittedName>
</protein>
<comment type="caution">
    <text evidence="1">The sequence shown here is derived from an EMBL/GenBank/DDBJ whole genome shotgun (WGS) entry which is preliminary data.</text>
</comment>
<gene>
    <name evidence="1" type="ORF">ESZ00_09175</name>
</gene>
<keyword evidence="1" id="KW-0238">DNA-binding</keyword>
<dbReference type="EMBL" id="SDMK01000001">
    <property type="protein sequence ID" value="RXS97999.1"/>
    <property type="molecule type" value="Genomic_DNA"/>
</dbReference>
<proteinExistence type="predicted"/>
<dbReference type="AlphaFoldDB" id="A0A4Q1SKK5"/>
<organism evidence="1 2">
    <name type="scientific">Silvibacterium dinghuense</name>
    <dbReference type="NCBI Taxonomy" id="1560006"/>
    <lineage>
        <taxon>Bacteria</taxon>
        <taxon>Pseudomonadati</taxon>
        <taxon>Acidobacteriota</taxon>
        <taxon>Terriglobia</taxon>
        <taxon>Terriglobales</taxon>
        <taxon>Acidobacteriaceae</taxon>
        <taxon>Silvibacterium</taxon>
    </lineage>
</organism>
<reference evidence="1 2" key="1">
    <citation type="journal article" date="2016" name="Int. J. Syst. Evol. Microbiol.">
        <title>Acidipila dinghuensis sp. nov., an acidobacterium isolated from forest soil.</title>
        <authorList>
            <person name="Jiang Y.W."/>
            <person name="Wang J."/>
            <person name="Chen M.H."/>
            <person name="Lv Y.Y."/>
            <person name="Qiu L.H."/>
        </authorList>
    </citation>
    <scope>NUCLEOTIDE SEQUENCE [LARGE SCALE GENOMIC DNA]</scope>
    <source>
        <strain evidence="1 2">DHOF10</strain>
    </source>
</reference>
<name>A0A4Q1SKK5_9BACT</name>
<keyword evidence="2" id="KW-1185">Reference proteome</keyword>
<accession>A0A4Q1SKK5</accession>
<dbReference type="Proteomes" id="UP000290253">
    <property type="component" value="Unassembled WGS sequence"/>
</dbReference>
<dbReference type="OrthoDB" id="8910937at2"/>
<evidence type="ECO:0000313" key="2">
    <source>
        <dbReference type="Proteomes" id="UP000290253"/>
    </source>
</evidence>
<sequence>MTIEKLLIERFGPLLTPRELAQVLSRSANGLRLSLRQPSPWAQRVNRTRIRLGRRVYFRTSEIASILSDTEKL</sequence>
<evidence type="ECO:0000313" key="1">
    <source>
        <dbReference type="EMBL" id="RXS97999.1"/>
    </source>
</evidence>
<dbReference type="GO" id="GO:0003677">
    <property type="term" value="F:DNA binding"/>
    <property type="evidence" value="ECO:0007669"/>
    <property type="project" value="UniProtKB-KW"/>
</dbReference>